<dbReference type="RefSeq" id="WP_187218427.1">
    <property type="nucleotide sequence ID" value="NZ_JABVED010000002.1"/>
</dbReference>
<dbReference type="EMBL" id="JABVED010000002">
    <property type="protein sequence ID" value="MBC6446379.1"/>
    <property type="molecule type" value="Genomic_DNA"/>
</dbReference>
<protein>
    <submittedName>
        <fullName evidence="1">Uncharacterized protein</fullName>
    </submittedName>
</protein>
<gene>
    <name evidence="1" type="ORF">GPZ80_04205</name>
</gene>
<organism evidence="1 2">
    <name type="scientific">Actinokineospora xionganensis</name>
    <dbReference type="NCBI Taxonomy" id="2684470"/>
    <lineage>
        <taxon>Bacteria</taxon>
        <taxon>Bacillati</taxon>
        <taxon>Actinomycetota</taxon>
        <taxon>Actinomycetes</taxon>
        <taxon>Pseudonocardiales</taxon>
        <taxon>Pseudonocardiaceae</taxon>
        <taxon>Actinokineospora</taxon>
    </lineage>
</organism>
<keyword evidence="2" id="KW-1185">Reference proteome</keyword>
<evidence type="ECO:0000313" key="2">
    <source>
        <dbReference type="Proteomes" id="UP000734823"/>
    </source>
</evidence>
<accession>A0ABR7L141</accession>
<evidence type="ECO:0000313" key="1">
    <source>
        <dbReference type="EMBL" id="MBC6446379.1"/>
    </source>
</evidence>
<name>A0ABR7L141_9PSEU</name>
<comment type="caution">
    <text evidence="1">The sequence shown here is derived from an EMBL/GenBank/DDBJ whole genome shotgun (WGS) entry which is preliminary data.</text>
</comment>
<dbReference type="Proteomes" id="UP000734823">
    <property type="component" value="Unassembled WGS sequence"/>
</dbReference>
<proteinExistence type="predicted"/>
<sequence length="849" mass="88817">MVVSIAVSFTAAPASAAEDELRLVALSWSSANLDATNGPARNVLTFKVKEPRNHHRGSFDLATDPATALPARTIKFIRGTSAAGTASWVSTTGDESTYEYEFDVPRTGTTALTTWAVTRFAAETTAIPLHSMELTDEQLKAAFDSRFVATTIVDESPPTYSDLITDDQRYPTHAGIGTLRYLLNVQDTQSGVHSMALTLRGPGSATATGQSRYTVQASRQTVEVTLPAGAPAGTWSVAQVELVDNAGVVGKYTDLALAPLQVTGNSIVVGKPVLHNNPVNSWEPDAKVDLVATMASGSRAVSAKLDIRGGCVAGTPILPAEPGGTVSIPIRVPREFIACPIQGLLIIDQNGATAVYETWYQNGPTLDSVVAAEPPRPTVSNTVVSGTEIDWAKGGMATVEFDLTATAPKATWARLDAWAPYSSTQPVYTGTTVTNPAGRVTTTVTFVPQAPPGPYRLALSVGDEADRVTTFETGPDNTVQHADVALPAGTAGYTAVEPVRLMDTRTQSAPIGPAEQRTLTLAGVPAEATSVVLNVTAIDPTASSYLTVWPNGRARPATSNLNFVAGQTVPNLVTVPVVDGKVAFYNNAGRVHVVADFFGYHSPKSPSLFYPRAPQRILDTRKDWEGAKTRPGGQHVATVPDIASGQGGSVSVVLNVTVTEPDRDGYLAVTAPWGTATTSNLNFHAGQTVANMVIVKSPYGGTFGFTTPASAHVIVDVLGYHLAPHEAGGKVFAPLDPQRLMDTRSGTGVRQGLLGAGQTVTLPVAGIKGVPADATAITLNVTATDSTATSFLTVWPSGAPRPLASTVNFVAGATVPNLVTVPVIDGKVQFYNNVGGVHVIADVFGYHLG</sequence>
<reference evidence="1 2" key="1">
    <citation type="submission" date="2020-06" db="EMBL/GenBank/DDBJ databases">
        <title>Actinokineospora xiongansis sp. nov., isolated from soil of Baiyangdian.</title>
        <authorList>
            <person name="Zhang X."/>
        </authorList>
    </citation>
    <scope>NUCLEOTIDE SEQUENCE [LARGE SCALE GENOMIC DNA]</scope>
    <source>
        <strain evidence="1 2">HBU206404</strain>
    </source>
</reference>